<proteinExistence type="predicted"/>
<accession>A0ABT8RAW1</accession>
<dbReference type="SUPFAM" id="SSF50939">
    <property type="entry name" value="Sialidases"/>
    <property type="match status" value="1"/>
</dbReference>
<organism evidence="1 2">
    <name type="scientific">Rhodocytophaga aerolata</name>
    <dbReference type="NCBI Taxonomy" id="455078"/>
    <lineage>
        <taxon>Bacteria</taxon>
        <taxon>Pseudomonadati</taxon>
        <taxon>Bacteroidota</taxon>
        <taxon>Cytophagia</taxon>
        <taxon>Cytophagales</taxon>
        <taxon>Rhodocytophagaceae</taxon>
        <taxon>Rhodocytophaga</taxon>
    </lineage>
</organism>
<dbReference type="Gene3D" id="2.120.10.10">
    <property type="match status" value="1"/>
</dbReference>
<sequence length="359" mass="39967">MALSLIHQLFILYTFISVVFYTQVQEEEPITIGSGLQPKAVINDHGILKLVYGLEDNLYYIESTDKGKSFTKPALVAGLPEGLMLGMGRGPQIASWGDHTVITAVNEKGNIYSWKLNRHSQKWEGPSRINDVDTVAKEGFVAIAKGKGSNIYSVWNDLRSGNNQLYGSVSKDGGKTWSKNKLIYASPDTTICECCKVSMIYNNRDKLYVMWRNQLDGFRDMYLVSVEDGMNKVSSPVKLGSGSWKLEGCPMDGGSLYSDEKGDVITVWRREGDIFLCEPGKEEVKLGTGKTPVVTKNEQGIKVLWSENNEILSLSTTSNKITSLGKGRYPNVVSVKDFTLAFWETENKEIVVKPLDAKY</sequence>
<evidence type="ECO:0000313" key="1">
    <source>
        <dbReference type="EMBL" id="MDO1449234.1"/>
    </source>
</evidence>
<dbReference type="Proteomes" id="UP001168528">
    <property type="component" value="Unassembled WGS sequence"/>
</dbReference>
<reference evidence="1" key="1">
    <citation type="submission" date="2023-07" db="EMBL/GenBank/DDBJ databases">
        <title>The genome sequence of Rhodocytophaga aerolata KACC 12507.</title>
        <authorList>
            <person name="Zhang X."/>
        </authorList>
    </citation>
    <scope>NUCLEOTIDE SEQUENCE</scope>
    <source>
        <strain evidence="1">KACC 12507</strain>
    </source>
</reference>
<evidence type="ECO:0000313" key="2">
    <source>
        <dbReference type="Proteomes" id="UP001168528"/>
    </source>
</evidence>
<dbReference type="EMBL" id="JAUKPO010000017">
    <property type="protein sequence ID" value="MDO1449234.1"/>
    <property type="molecule type" value="Genomic_DNA"/>
</dbReference>
<gene>
    <name evidence="1" type="ORF">Q0590_23355</name>
</gene>
<protein>
    <submittedName>
        <fullName evidence="1">Exo-alpha-sialidase</fullName>
    </submittedName>
</protein>
<dbReference type="InterPro" id="IPR036278">
    <property type="entry name" value="Sialidase_sf"/>
</dbReference>
<name>A0ABT8RAW1_9BACT</name>
<dbReference type="RefSeq" id="WP_302040036.1">
    <property type="nucleotide sequence ID" value="NZ_JAUKPO010000017.1"/>
</dbReference>
<comment type="caution">
    <text evidence="1">The sequence shown here is derived from an EMBL/GenBank/DDBJ whole genome shotgun (WGS) entry which is preliminary data.</text>
</comment>
<keyword evidence="2" id="KW-1185">Reference proteome</keyword>
<dbReference type="CDD" id="cd15482">
    <property type="entry name" value="Sialidase_non-viral"/>
    <property type="match status" value="1"/>
</dbReference>